<keyword evidence="1" id="KW-0812">Transmembrane</keyword>
<evidence type="ECO:0000313" key="3">
    <source>
        <dbReference type="EMBL" id="KGH31434.1"/>
    </source>
</evidence>
<reference evidence="3 4" key="1">
    <citation type="submission" date="2013-09" db="EMBL/GenBank/DDBJ databases">
        <title>High correlation between genotypes and phenotypes of environmental bacteria Comamonas testosteroni strains.</title>
        <authorList>
            <person name="Liu L."/>
            <person name="Zhu W."/>
            <person name="Xia X."/>
            <person name="Xu B."/>
            <person name="Luo M."/>
            <person name="Wang G."/>
        </authorList>
    </citation>
    <scope>NUCLEOTIDE SEQUENCE [LARGE SCALE GENOMIC DNA]</scope>
    <source>
        <strain evidence="3 4">JL40</strain>
    </source>
</reference>
<keyword evidence="1" id="KW-0472">Membrane</keyword>
<keyword evidence="1" id="KW-1133">Transmembrane helix</keyword>
<feature type="transmembrane region" description="Helical" evidence="1">
    <location>
        <begin position="60"/>
        <end position="82"/>
    </location>
</feature>
<dbReference type="Proteomes" id="UP000029553">
    <property type="component" value="Unassembled WGS sequence"/>
</dbReference>
<evidence type="ECO:0000259" key="2">
    <source>
        <dbReference type="Pfam" id="PF20455"/>
    </source>
</evidence>
<name>A0A096FND3_COMTE</name>
<comment type="caution">
    <text evidence="3">The sequence shown here is derived from an EMBL/GenBank/DDBJ whole genome shotgun (WGS) entry which is preliminary data.</text>
</comment>
<gene>
    <name evidence="3" type="ORF">P353_05330</name>
</gene>
<dbReference type="AlphaFoldDB" id="A0A096FND3"/>
<protein>
    <recommendedName>
        <fullName evidence="2">DUF6708 domain-containing protein</fullName>
    </recommendedName>
</protein>
<evidence type="ECO:0000313" key="4">
    <source>
        <dbReference type="Proteomes" id="UP000029553"/>
    </source>
</evidence>
<dbReference type="Pfam" id="PF20455">
    <property type="entry name" value="DUF6708"/>
    <property type="match status" value="1"/>
</dbReference>
<accession>A0A096FND3</accession>
<sequence length="143" mass="16757">MLDLGFDAPNHRDNVYLEISRNALAKRGLLMLICVPAFFWLLFVPSLLRDTWKYGEALMFFIGPLCIGAVTWCVASGVRLDVSPPRDEPLRFNRARQRIYAYNFRYRWWNPFERWQVVPVAYDWSQVRAEKYPLMCCAASGGR</sequence>
<dbReference type="InterPro" id="IPR046554">
    <property type="entry name" value="DUF6708"/>
</dbReference>
<dbReference type="EMBL" id="AWOR01000021">
    <property type="protein sequence ID" value="KGH31434.1"/>
    <property type="molecule type" value="Genomic_DNA"/>
</dbReference>
<organism evidence="3 4">
    <name type="scientific">Comamonas testosteroni</name>
    <name type="common">Pseudomonas testosteroni</name>
    <dbReference type="NCBI Taxonomy" id="285"/>
    <lineage>
        <taxon>Bacteria</taxon>
        <taxon>Pseudomonadati</taxon>
        <taxon>Pseudomonadota</taxon>
        <taxon>Betaproteobacteria</taxon>
        <taxon>Burkholderiales</taxon>
        <taxon>Comamonadaceae</taxon>
        <taxon>Comamonas</taxon>
    </lineage>
</organism>
<evidence type="ECO:0000256" key="1">
    <source>
        <dbReference type="SAM" id="Phobius"/>
    </source>
</evidence>
<proteinExistence type="predicted"/>
<feature type="transmembrane region" description="Helical" evidence="1">
    <location>
        <begin position="29"/>
        <end position="48"/>
    </location>
</feature>
<feature type="domain" description="DUF6708" evidence="2">
    <location>
        <begin position="70"/>
        <end position="130"/>
    </location>
</feature>